<dbReference type="AlphaFoldDB" id="W4EYG0"/>
<accession>W4EYG0</accession>
<gene>
    <name evidence="3" type="ORF">C176_09442</name>
</gene>
<name>W4EYG0_9BACL</name>
<dbReference type="Pfam" id="PF00589">
    <property type="entry name" value="Phage_integrase"/>
    <property type="match status" value="1"/>
</dbReference>
<evidence type="ECO:0000313" key="3">
    <source>
        <dbReference type="EMBL" id="ETT85643.1"/>
    </source>
</evidence>
<feature type="domain" description="Tyr recombinase" evidence="2">
    <location>
        <begin position="1"/>
        <end position="65"/>
    </location>
</feature>
<sequence>MKQIIKRAGVSDIRFHDIRHTQASILISEGVDIVIISSRLGHGNPKITLDFYAHLLPNSDDGIADILHNAIDSNDKW</sequence>
<evidence type="ECO:0000256" key="1">
    <source>
        <dbReference type="ARBA" id="ARBA00023172"/>
    </source>
</evidence>
<evidence type="ECO:0000313" key="4">
    <source>
        <dbReference type="Proteomes" id="UP000019062"/>
    </source>
</evidence>
<organism evidence="3 4">
    <name type="scientific">Viridibacillus arenosi FSL R5-213</name>
    <dbReference type="NCBI Taxonomy" id="1227360"/>
    <lineage>
        <taxon>Bacteria</taxon>
        <taxon>Bacillati</taxon>
        <taxon>Bacillota</taxon>
        <taxon>Bacilli</taxon>
        <taxon>Bacillales</taxon>
        <taxon>Caryophanaceae</taxon>
        <taxon>Viridibacillus</taxon>
    </lineage>
</organism>
<keyword evidence="1" id="KW-0233">DNA recombination</keyword>
<dbReference type="EMBL" id="ASQA01000016">
    <property type="protein sequence ID" value="ETT85643.1"/>
    <property type="molecule type" value="Genomic_DNA"/>
</dbReference>
<dbReference type="Gene3D" id="1.10.443.10">
    <property type="entry name" value="Intergrase catalytic core"/>
    <property type="match status" value="1"/>
</dbReference>
<dbReference type="SUPFAM" id="SSF56349">
    <property type="entry name" value="DNA breaking-rejoining enzymes"/>
    <property type="match status" value="1"/>
</dbReference>
<dbReference type="GO" id="GO:0015074">
    <property type="term" value="P:DNA integration"/>
    <property type="evidence" value="ECO:0007669"/>
    <property type="project" value="InterPro"/>
</dbReference>
<dbReference type="GO" id="GO:0003677">
    <property type="term" value="F:DNA binding"/>
    <property type="evidence" value="ECO:0007669"/>
    <property type="project" value="InterPro"/>
</dbReference>
<dbReference type="PATRIC" id="fig|1227360.4.peg.1925"/>
<comment type="caution">
    <text evidence="3">The sequence shown here is derived from an EMBL/GenBank/DDBJ whole genome shotgun (WGS) entry which is preliminary data.</text>
</comment>
<dbReference type="InterPro" id="IPR013762">
    <property type="entry name" value="Integrase-like_cat_sf"/>
</dbReference>
<dbReference type="eggNOG" id="COG0582">
    <property type="taxonomic scope" value="Bacteria"/>
</dbReference>
<dbReference type="GO" id="GO:0006310">
    <property type="term" value="P:DNA recombination"/>
    <property type="evidence" value="ECO:0007669"/>
    <property type="project" value="UniProtKB-KW"/>
</dbReference>
<dbReference type="PROSITE" id="PS51898">
    <property type="entry name" value="TYR_RECOMBINASE"/>
    <property type="match status" value="1"/>
</dbReference>
<reference evidence="3 4" key="1">
    <citation type="journal article" date="2014" name="BMC Genomics">
        <title>Genomic comparison of sporeforming bacilli isolated from milk.</title>
        <authorList>
            <person name="Moreno Switt A.I."/>
            <person name="Andrus A.D."/>
            <person name="Ranieri M.L."/>
            <person name="Orsi R.H."/>
            <person name="Ivy R."/>
            <person name="den Bakker H.C."/>
            <person name="Martin N.H."/>
            <person name="Wiedmann M."/>
            <person name="Boor K.J."/>
        </authorList>
    </citation>
    <scope>NUCLEOTIDE SEQUENCE [LARGE SCALE GENOMIC DNA]</scope>
    <source>
        <strain evidence="3 4">FSL R5-213</strain>
    </source>
</reference>
<keyword evidence="4" id="KW-1185">Reference proteome</keyword>
<dbReference type="InterPro" id="IPR002104">
    <property type="entry name" value="Integrase_catalytic"/>
</dbReference>
<proteinExistence type="predicted"/>
<dbReference type="Proteomes" id="UP000019062">
    <property type="component" value="Unassembled WGS sequence"/>
</dbReference>
<dbReference type="InterPro" id="IPR011010">
    <property type="entry name" value="DNA_brk_join_enz"/>
</dbReference>
<protein>
    <recommendedName>
        <fullName evidence="2">Tyr recombinase domain-containing protein</fullName>
    </recommendedName>
</protein>
<evidence type="ECO:0000259" key="2">
    <source>
        <dbReference type="PROSITE" id="PS51898"/>
    </source>
</evidence>